<protein>
    <submittedName>
        <fullName evidence="1">Uncharacterized protein</fullName>
    </submittedName>
</protein>
<dbReference type="EMBL" id="CP050296">
    <property type="protein sequence ID" value="QND57875.1"/>
    <property type="molecule type" value="Genomic_DNA"/>
</dbReference>
<reference evidence="2" key="1">
    <citation type="journal article" date="2020" name="Mol. Plant Microbe">
        <title>Rhizobial microsymbionts of the narrowly endemic Oxytropis species growing in Kamchatka are characterized by significant genetic diversity and possess a set of genes that are associated with T3SS and T6SS secretion systems and can affect the development of symbiosis.</title>
        <authorList>
            <person name="Safronova V."/>
            <person name="Guro P."/>
            <person name="Sazanova A."/>
            <person name="Kuznetsova I."/>
            <person name="Belimov A."/>
            <person name="Yakubov V."/>
            <person name="Chirak E."/>
            <person name="Afonin A."/>
            <person name="Gogolev Y."/>
            <person name="Andronov E."/>
            <person name="Tikhonovich I."/>
        </authorList>
    </citation>
    <scope>NUCLEOTIDE SEQUENCE [LARGE SCALE GENOMIC DNA]</scope>
    <source>
        <strain evidence="2">583</strain>
    </source>
</reference>
<organism evidence="1 2">
    <name type="scientific">Mesorhizobium huakuii</name>
    <dbReference type="NCBI Taxonomy" id="28104"/>
    <lineage>
        <taxon>Bacteria</taxon>
        <taxon>Pseudomonadati</taxon>
        <taxon>Pseudomonadota</taxon>
        <taxon>Alphaproteobacteria</taxon>
        <taxon>Hyphomicrobiales</taxon>
        <taxon>Phyllobacteriaceae</taxon>
        <taxon>Mesorhizobium</taxon>
    </lineage>
</organism>
<name>A0A7G6STP3_9HYPH</name>
<gene>
    <name evidence="1" type="ORF">HB778_15655</name>
</gene>
<sequence length="108" mass="12159">MTGLRTRIDKLEDRLGRTSADDEREWQVRFARQLDHLSDAELNRLEDIVTQTIEITGDTARCAAFPDGCETLTEFIAFVDQDETAYFEHVKRLAACGAVIWPVISAAA</sequence>
<evidence type="ECO:0000313" key="2">
    <source>
        <dbReference type="Proteomes" id="UP000515465"/>
    </source>
</evidence>
<dbReference type="RefSeq" id="WP_183464653.1">
    <property type="nucleotide sequence ID" value="NZ_CP050296.1"/>
</dbReference>
<accession>A0A7G6STP3</accession>
<dbReference type="Proteomes" id="UP000515465">
    <property type="component" value="Chromosome"/>
</dbReference>
<proteinExistence type="predicted"/>
<dbReference type="AlphaFoldDB" id="A0A7G6STP3"/>
<evidence type="ECO:0000313" key="1">
    <source>
        <dbReference type="EMBL" id="QND57875.1"/>
    </source>
</evidence>